<comment type="caution">
    <text evidence="12">The sequence shown here is derived from an EMBL/GenBank/DDBJ whole genome shotgun (WGS) entry which is preliminary data.</text>
</comment>
<keyword evidence="6 10" id="KW-0546">Nucleotide metabolism</keyword>
<dbReference type="EMBL" id="NMUF01000045">
    <property type="protein sequence ID" value="RFA96046.1"/>
    <property type="molecule type" value="Genomic_DNA"/>
</dbReference>
<sequence length="178" mass="18983">MIVAVGTKNPNKIRAVEDAYRLFGIPARVVPAPRPLTTPPQPVGLEAVLKGAVERAKAALQAVEKAEHGVGIEAGVVEAGRVHLDITIAAIVDVGGRTTIGFGPAFQIPPPFLSQVLSGVEMGAVAEQYFKRPSIGYREGLIGVLTKRRVTRYHLNLAAVAMALTPRLPHNSQLYLKP</sequence>
<evidence type="ECO:0000256" key="6">
    <source>
        <dbReference type="ARBA" id="ARBA00023080"/>
    </source>
</evidence>
<feature type="domain" description="Non-canonical purine NTP phosphatase/PRRC1" evidence="11">
    <location>
        <begin position="6"/>
        <end position="168"/>
    </location>
</feature>
<keyword evidence="4 10" id="KW-0378">Hydrolase</keyword>
<dbReference type="PANTHER" id="PTHR34699">
    <property type="match status" value="1"/>
</dbReference>
<comment type="similarity">
    <text evidence="10">Belongs to the YjjX NTPase family.</text>
</comment>
<dbReference type="PANTHER" id="PTHR34699:SF2">
    <property type="entry name" value="NON-CANONICAL PURINE NTP PHOSPHATASE_PRRC1 DOMAIN-CONTAINING PROTEIN"/>
    <property type="match status" value="1"/>
</dbReference>
<dbReference type="FunFam" id="3.90.950.10:FF:000002">
    <property type="entry name" value="Inosine/xanthosine triphosphatase"/>
    <property type="match status" value="1"/>
</dbReference>
<dbReference type="EC" id="3.6.1.73" evidence="10"/>
<evidence type="ECO:0000259" key="11">
    <source>
        <dbReference type="Pfam" id="PF01931"/>
    </source>
</evidence>
<evidence type="ECO:0000313" key="14">
    <source>
        <dbReference type="Proteomes" id="UP000256877"/>
    </source>
</evidence>
<keyword evidence="3 10" id="KW-0547">Nucleotide-binding</keyword>
<evidence type="ECO:0000256" key="4">
    <source>
        <dbReference type="ARBA" id="ARBA00022801"/>
    </source>
</evidence>
<evidence type="ECO:0000256" key="9">
    <source>
        <dbReference type="ARBA" id="ARBA00048781"/>
    </source>
</evidence>
<keyword evidence="5 10" id="KW-0460">Magnesium</keyword>
<dbReference type="GO" id="GO:0000166">
    <property type="term" value="F:nucleotide binding"/>
    <property type="evidence" value="ECO:0007669"/>
    <property type="project" value="UniProtKB-KW"/>
</dbReference>
<dbReference type="AlphaFoldDB" id="A0A371QZ47"/>
<accession>A0A371QZ47</accession>
<evidence type="ECO:0000313" key="15">
    <source>
        <dbReference type="Proteomes" id="UP000257123"/>
    </source>
</evidence>
<comment type="cofactor">
    <cofactor evidence="10">
        <name>Mg(2+)</name>
        <dbReference type="ChEBI" id="CHEBI:18420"/>
    </cofactor>
    <cofactor evidence="10">
        <name>Mn(2+)</name>
        <dbReference type="ChEBI" id="CHEBI:29035"/>
    </cofactor>
    <text evidence="10">Binds 1 divalent metal cation per subunit; can use either Mg(2+) or Mn(2+).</text>
</comment>
<dbReference type="Proteomes" id="UP000256877">
    <property type="component" value="Unassembled WGS sequence"/>
</dbReference>
<evidence type="ECO:0000256" key="8">
    <source>
        <dbReference type="ARBA" id="ARBA00048174"/>
    </source>
</evidence>
<evidence type="ECO:0000256" key="7">
    <source>
        <dbReference type="ARBA" id="ARBA00023211"/>
    </source>
</evidence>
<name>A0A371QZ47_9CREN</name>
<dbReference type="InterPro" id="IPR029001">
    <property type="entry name" value="ITPase-like_fam"/>
</dbReference>
<dbReference type="GO" id="GO:0009117">
    <property type="term" value="P:nucleotide metabolic process"/>
    <property type="evidence" value="ECO:0007669"/>
    <property type="project" value="UniProtKB-KW"/>
</dbReference>
<dbReference type="HAMAP" id="MF_00648">
    <property type="entry name" value="Non_canon_purine_NTPase_YjjX"/>
    <property type="match status" value="1"/>
</dbReference>
<comment type="catalytic activity">
    <reaction evidence="9 10">
        <text>XTP + H2O = XDP + phosphate + H(+)</text>
        <dbReference type="Rhea" id="RHEA:28406"/>
        <dbReference type="ChEBI" id="CHEBI:15377"/>
        <dbReference type="ChEBI" id="CHEBI:15378"/>
        <dbReference type="ChEBI" id="CHEBI:43474"/>
        <dbReference type="ChEBI" id="CHEBI:59884"/>
        <dbReference type="ChEBI" id="CHEBI:61314"/>
        <dbReference type="EC" id="3.6.1.73"/>
    </reaction>
</comment>
<dbReference type="Pfam" id="PF01931">
    <property type="entry name" value="NTPase_I-T"/>
    <property type="match status" value="1"/>
</dbReference>
<evidence type="ECO:0000256" key="10">
    <source>
        <dbReference type="HAMAP-Rule" id="MF_00648"/>
    </source>
</evidence>
<comment type="catalytic activity">
    <reaction evidence="8 10">
        <text>ITP + H2O = IDP + phosphate + H(+)</text>
        <dbReference type="Rhea" id="RHEA:28330"/>
        <dbReference type="ChEBI" id="CHEBI:15377"/>
        <dbReference type="ChEBI" id="CHEBI:15378"/>
        <dbReference type="ChEBI" id="CHEBI:43474"/>
        <dbReference type="ChEBI" id="CHEBI:58280"/>
        <dbReference type="ChEBI" id="CHEBI:61402"/>
        <dbReference type="EC" id="3.6.1.73"/>
    </reaction>
</comment>
<dbReference type="InterPro" id="IPR002786">
    <property type="entry name" value="Non_canon_purine_NTPase"/>
</dbReference>
<evidence type="ECO:0000256" key="1">
    <source>
        <dbReference type="ARBA" id="ARBA00001936"/>
    </source>
</evidence>
<evidence type="ECO:0000256" key="2">
    <source>
        <dbReference type="ARBA" id="ARBA00022723"/>
    </source>
</evidence>
<comment type="caution">
    <text evidence="10">Lacks conserved residue(s) required for the propagation of feature annotation.</text>
</comment>
<gene>
    <name evidence="13" type="ORF">CGL51_01070</name>
    <name evidence="12" type="ORF">CGL52_11785</name>
</gene>
<keyword evidence="7 10" id="KW-0464">Manganese</keyword>
<reference evidence="14 15" key="1">
    <citation type="submission" date="2017-07" db="EMBL/GenBank/DDBJ databases">
        <title>Draft genome sequence of aerobic hyperthermophilic archaea, Pyrobaculum aerophilum YKB31 and YKB32.</title>
        <authorList>
            <person name="Mochizuki T."/>
            <person name="Berliner A.J."/>
            <person name="Yoshida-Takashima Y."/>
            <person name="Takaki Y."/>
            <person name="Nunoura T."/>
            <person name="Takai K."/>
        </authorList>
    </citation>
    <scope>NUCLEOTIDE SEQUENCE [LARGE SCALE GENOMIC DNA]</scope>
    <source>
        <strain evidence="13 15">YKB31</strain>
        <strain evidence="12 14">YKB32</strain>
    </source>
</reference>
<evidence type="ECO:0000256" key="5">
    <source>
        <dbReference type="ARBA" id="ARBA00022842"/>
    </source>
</evidence>
<dbReference type="GO" id="GO:0046872">
    <property type="term" value="F:metal ion binding"/>
    <property type="evidence" value="ECO:0007669"/>
    <property type="project" value="UniProtKB-KW"/>
</dbReference>
<organism evidence="12 14">
    <name type="scientific">Pyrobaculum aerophilum</name>
    <dbReference type="NCBI Taxonomy" id="13773"/>
    <lineage>
        <taxon>Archaea</taxon>
        <taxon>Thermoproteota</taxon>
        <taxon>Thermoprotei</taxon>
        <taxon>Thermoproteales</taxon>
        <taxon>Thermoproteaceae</taxon>
        <taxon>Pyrobaculum</taxon>
    </lineage>
</organism>
<dbReference type="Proteomes" id="UP000257123">
    <property type="component" value="Unassembled WGS sequence"/>
</dbReference>
<comment type="cofactor">
    <cofactor evidence="1">
        <name>Mn(2+)</name>
        <dbReference type="ChEBI" id="CHEBI:29035"/>
    </cofactor>
</comment>
<dbReference type="GO" id="GO:0103023">
    <property type="term" value="F:ITPase activity"/>
    <property type="evidence" value="ECO:0007669"/>
    <property type="project" value="UniProtKB-EC"/>
</dbReference>
<keyword evidence="2 10" id="KW-0479">Metal-binding</keyword>
<comment type="function">
    <text evidence="10">Phosphatase that hydrolyzes non-canonical purine nucleotides such as XTP and ITP to their respective diphosphate derivatives. Probably excludes non-canonical purines from DNA/RNA precursor pool, thus preventing their incorporation into DNA/RNA and avoiding chromosomal lesions.</text>
</comment>
<protein>
    <recommendedName>
        <fullName evidence="10">Probable inosine/xanthosine triphosphatase</fullName>
        <shortName evidence="10">ITPase/XTPase</shortName>
        <ecNumber evidence="10">3.6.1.73</ecNumber>
    </recommendedName>
    <alternativeName>
        <fullName evidence="10">Non-canonical purine NTP phosphatase</fullName>
    </alternativeName>
    <alternativeName>
        <fullName evidence="10">Non-standard purine NTP phosphatase</fullName>
    </alternativeName>
    <alternativeName>
        <fullName evidence="10">Nucleoside-triphosphate phosphatase</fullName>
        <shortName evidence="10">NTPase</shortName>
    </alternativeName>
</protein>
<dbReference type="SUPFAM" id="SSF52972">
    <property type="entry name" value="ITPase-like"/>
    <property type="match status" value="1"/>
</dbReference>
<comment type="subunit">
    <text evidence="10">Homodimer.</text>
</comment>
<dbReference type="InterPro" id="IPR050299">
    <property type="entry name" value="YjjX_NTPase"/>
</dbReference>
<evidence type="ECO:0000313" key="13">
    <source>
        <dbReference type="EMBL" id="RFA98300.1"/>
    </source>
</evidence>
<dbReference type="InterPro" id="IPR026533">
    <property type="entry name" value="NTPase/PRRC1"/>
</dbReference>
<dbReference type="OrthoDB" id="52857at2157"/>
<evidence type="ECO:0000313" key="12">
    <source>
        <dbReference type="EMBL" id="RFA96046.1"/>
    </source>
</evidence>
<dbReference type="Gene3D" id="3.90.950.10">
    <property type="match status" value="1"/>
</dbReference>
<dbReference type="GO" id="GO:0006772">
    <property type="term" value="P:thiamine metabolic process"/>
    <property type="evidence" value="ECO:0007669"/>
    <property type="project" value="TreeGrafter"/>
</dbReference>
<dbReference type="EMBL" id="NMUE01000002">
    <property type="protein sequence ID" value="RFA98300.1"/>
    <property type="molecule type" value="Genomic_DNA"/>
</dbReference>
<evidence type="ECO:0000256" key="3">
    <source>
        <dbReference type="ARBA" id="ARBA00022741"/>
    </source>
</evidence>
<proteinExistence type="inferred from homology"/>
<dbReference type="RefSeq" id="WP_116420363.1">
    <property type="nucleotide sequence ID" value="NZ_NMUE01000002.1"/>
</dbReference>